<dbReference type="InterPro" id="IPR023393">
    <property type="entry name" value="START-like_dom_sf"/>
</dbReference>
<dbReference type="Proteomes" id="UP001140949">
    <property type="component" value="Unassembled WGS sequence"/>
</dbReference>
<reference evidence="1" key="1">
    <citation type="journal article" date="2023" name="GigaByte">
        <title>Genome assembly of the bearded iris, Iris pallida Lam.</title>
        <authorList>
            <person name="Bruccoleri R.E."/>
            <person name="Oakeley E.J."/>
            <person name="Faust A.M.E."/>
            <person name="Altorfer M."/>
            <person name="Dessus-Babus S."/>
            <person name="Burckhardt D."/>
            <person name="Oertli M."/>
            <person name="Naumann U."/>
            <person name="Petersen F."/>
            <person name="Wong J."/>
        </authorList>
    </citation>
    <scope>NUCLEOTIDE SEQUENCE</scope>
    <source>
        <strain evidence="1">GSM-AAB239-AS_SAM_17_03QT</strain>
    </source>
</reference>
<dbReference type="Pfam" id="PF10604">
    <property type="entry name" value="Polyketide_cyc2"/>
    <property type="match status" value="1"/>
</dbReference>
<dbReference type="CDD" id="cd07821">
    <property type="entry name" value="PYR_PYL_RCAR_like"/>
    <property type="match status" value="1"/>
</dbReference>
<evidence type="ECO:0000313" key="2">
    <source>
        <dbReference type="Proteomes" id="UP001140949"/>
    </source>
</evidence>
<dbReference type="AlphaFoldDB" id="A0AAX6GNU7"/>
<dbReference type="SUPFAM" id="SSF55961">
    <property type="entry name" value="Bet v1-like"/>
    <property type="match status" value="1"/>
</dbReference>
<dbReference type="InterPro" id="IPR019587">
    <property type="entry name" value="Polyketide_cyclase/dehydratase"/>
</dbReference>
<name>A0AAX6GNU7_IRIPA</name>
<protein>
    <submittedName>
        <fullName evidence="1">Lachrymatory-factor synthase</fullName>
    </submittedName>
</protein>
<dbReference type="PANTHER" id="PTHR33789:SF11">
    <property type="entry name" value="OS05G0202300 PROTEIN"/>
    <property type="match status" value="1"/>
</dbReference>
<gene>
    <name evidence="1" type="ORF">M6B38_354365</name>
</gene>
<dbReference type="EMBL" id="JANAVB010017598">
    <property type="protein sequence ID" value="KAJ6830436.1"/>
    <property type="molecule type" value="Genomic_DNA"/>
</dbReference>
<organism evidence="1 2">
    <name type="scientific">Iris pallida</name>
    <name type="common">Sweet iris</name>
    <dbReference type="NCBI Taxonomy" id="29817"/>
    <lineage>
        <taxon>Eukaryota</taxon>
        <taxon>Viridiplantae</taxon>
        <taxon>Streptophyta</taxon>
        <taxon>Embryophyta</taxon>
        <taxon>Tracheophyta</taxon>
        <taxon>Spermatophyta</taxon>
        <taxon>Magnoliopsida</taxon>
        <taxon>Liliopsida</taxon>
        <taxon>Asparagales</taxon>
        <taxon>Iridaceae</taxon>
        <taxon>Iridoideae</taxon>
        <taxon>Irideae</taxon>
        <taxon>Iris</taxon>
    </lineage>
</organism>
<sequence length="161" mass="17506">MEEKKPAERWEALVRSSPLHGVQPDQAWSLLGDFCGLQKFYPALTTSHLIDGVNGEPGCVRYCSTASLNNGTGRAVWVKERLLDVDAAGRSYTYDIVESNAGFGEYVAMLRVVPVGGDGCGIEWSFEAEPVEGWTRSALVSYMEGAAEEVARMVGDALRAK</sequence>
<proteinExistence type="predicted"/>
<dbReference type="Gene3D" id="3.30.530.20">
    <property type="match status" value="1"/>
</dbReference>
<reference evidence="1" key="2">
    <citation type="submission" date="2023-04" db="EMBL/GenBank/DDBJ databases">
        <authorList>
            <person name="Bruccoleri R.E."/>
            <person name="Oakeley E.J."/>
            <person name="Faust A.-M."/>
            <person name="Dessus-Babus S."/>
            <person name="Altorfer M."/>
            <person name="Burckhardt D."/>
            <person name="Oertli M."/>
            <person name="Naumann U."/>
            <person name="Petersen F."/>
            <person name="Wong J."/>
        </authorList>
    </citation>
    <scope>NUCLEOTIDE SEQUENCE</scope>
    <source>
        <strain evidence="1">GSM-AAB239-AS_SAM_17_03QT</strain>
        <tissue evidence="1">Leaf</tissue>
    </source>
</reference>
<accession>A0AAX6GNU7</accession>
<evidence type="ECO:0000313" key="1">
    <source>
        <dbReference type="EMBL" id="KAJ6830436.1"/>
    </source>
</evidence>
<comment type="caution">
    <text evidence="1">The sequence shown here is derived from an EMBL/GenBank/DDBJ whole genome shotgun (WGS) entry which is preliminary data.</text>
</comment>
<keyword evidence="2" id="KW-1185">Reference proteome</keyword>
<dbReference type="InterPro" id="IPR053249">
    <property type="entry name" value="LFS"/>
</dbReference>
<dbReference type="PANTHER" id="PTHR33789">
    <property type="entry name" value="LACHRYMATORY-FACTOR SYNTHASE"/>
    <property type="match status" value="1"/>
</dbReference>